<proteinExistence type="predicted"/>
<protein>
    <submittedName>
        <fullName evidence="2">ABC-2 transporter permease</fullName>
    </submittedName>
</protein>
<dbReference type="InterPro" id="IPR025699">
    <property type="entry name" value="ABC2_memb-like"/>
</dbReference>
<dbReference type="PANTHER" id="PTHR41309">
    <property type="entry name" value="MEMBRANE PROTEIN-RELATED"/>
    <property type="match status" value="1"/>
</dbReference>
<feature type="transmembrane region" description="Helical" evidence="1">
    <location>
        <begin position="172"/>
        <end position="192"/>
    </location>
</feature>
<dbReference type="AlphaFoldDB" id="A0A1Y0YD61"/>
<dbReference type="Proteomes" id="UP000595038">
    <property type="component" value="Chromosome"/>
</dbReference>
<keyword evidence="1" id="KW-0472">Membrane</keyword>
<dbReference type="EMBL" id="CP065647">
    <property type="protein sequence ID" value="QPR73145.1"/>
    <property type="molecule type" value="Genomic_DNA"/>
</dbReference>
<dbReference type="EMBL" id="NILC01000014">
    <property type="protein sequence ID" value="TWL30597.1"/>
    <property type="molecule type" value="Genomic_DNA"/>
</dbReference>
<feature type="transmembrane region" description="Helical" evidence="1">
    <location>
        <begin position="76"/>
        <end position="97"/>
    </location>
</feature>
<reference evidence="3 4" key="1">
    <citation type="submission" date="2019-06" db="EMBL/GenBank/DDBJ databases">
        <title>Genome sequence analysis of &gt;100 Bacillus licheniformis strains suggests intrinsic resistance to this species.</title>
        <authorList>
            <person name="Wels M."/>
            <person name="Siezen R.J."/>
            <person name="Johansen E."/>
            <person name="Stuer-Lauridsen B."/>
            <person name="Bjerre K."/>
            <person name="Nielsen B.K.K."/>
        </authorList>
    </citation>
    <scope>NUCLEOTIDE SEQUENCE [LARGE SCALE GENOMIC DNA]</scope>
    <source>
        <strain evidence="3 4">BAC-16736</strain>
    </source>
</reference>
<dbReference type="RefSeq" id="WP_003178454.1">
    <property type="nucleotide sequence ID" value="NZ_BEXU01000034.1"/>
</dbReference>
<evidence type="ECO:0000256" key="1">
    <source>
        <dbReference type="SAM" id="Phobius"/>
    </source>
</evidence>
<keyword evidence="1" id="KW-0812">Transmembrane</keyword>
<evidence type="ECO:0000313" key="4">
    <source>
        <dbReference type="Proteomes" id="UP000435910"/>
    </source>
</evidence>
<dbReference type="Proteomes" id="UP000435910">
    <property type="component" value="Unassembled WGS sequence"/>
</dbReference>
<evidence type="ECO:0000313" key="5">
    <source>
        <dbReference type="Proteomes" id="UP000595038"/>
    </source>
</evidence>
<feature type="transmembrane region" description="Helical" evidence="1">
    <location>
        <begin position="132"/>
        <end position="152"/>
    </location>
</feature>
<name>A0A1Y0YD61_BACLI</name>
<dbReference type="GeneID" id="92858830"/>
<keyword evidence="1" id="KW-1133">Transmembrane helix</keyword>
<dbReference type="OMA" id="IPFNAYA"/>
<reference evidence="2 5" key="2">
    <citation type="submission" date="2020-12" db="EMBL/GenBank/DDBJ databases">
        <title>FDA dAtabase for Regulatory Grade micrObial Sequences (FDA-ARGOS): Supporting development and validation of Infectious Disease Dx tests.</title>
        <authorList>
            <person name="Nelson B."/>
            <person name="Plummer A."/>
            <person name="Tallon L."/>
            <person name="Sadzewicz L."/>
            <person name="Zhao X."/>
            <person name="Boylan J."/>
            <person name="Ott S."/>
            <person name="Bowen H."/>
            <person name="Vavikolanu K."/>
            <person name="Mehta A."/>
            <person name="Aluvathingal J."/>
            <person name="Nadendla S."/>
            <person name="Myers T."/>
            <person name="Yan Y."/>
            <person name="Sichtig H."/>
        </authorList>
    </citation>
    <scope>NUCLEOTIDE SEQUENCE [LARGE SCALE GENOMIC DNA]</scope>
    <source>
        <strain evidence="2 5">FDAARGOS_923</strain>
    </source>
</reference>
<accession>A0A1Y0YD61</accession>
<dbReference type="Pfam" id="PF13346">
    <property type="entry name" value="ABC2_membrane_5"/>
    <property type="match status" value="1"/>
</dbReference>
<feature type="transmembrane region" description="Helical" evidence="1">
    <location>
        <begin position="20"/>
        <end position="49"/>
    </location>
</feature>
<gene>
    <name evidence="3" type="ORF">CHCC16736_1631</name>
    <name evidence="2" type="ORF">I6G80_02130</name>
</gene>
<sequence>MFNLILKDIILQKKTLAASFLVLCVYLMLDISPIWVGVVFSIVISMYAFSIDEKSSIHMLLNSLPYTRKEIVSSKYIVVVLFTSMVAAAIFIVHFIIHREFTIWKDILLMVAIVMTAASFMLPFCYKFKSNYLVIASIAAFGLYMLTINFLVQNLNDQIREFIHMLLTLQNTFLYLIVAISIITLYGCSWLLSIRIYRNKVF</sequence>
<evidence type="ECO:0000313" key="3">
    <source>
        <dbReference type="EMBL" id="TWL30597.1"/>
    </source>
</evidence>
<organism evidence="3 4">
    <name type="scientific">Bacillus licheniformis</name>
    <dbReference type="NCBI Taxonomy" id="1402"/>
    <lineage>
        <taxon>Bacteria</taxon>
        <taxon>Bacillati</taxon>
        <taxon>Bacillota</taxon>
        <taxon>Bacilli</taxon>
        <taxon>Bacillales</taxon>
        <taxon>Bacillaceae</taxon>
        <taxon>Bacillus</taxon>
    </lineage>
</organism>
<dbReference type="PANTHER" id="PTHR41309:SF2">
    <property type="entry name" value="MEMBRANE PROTEIN"/>
    <property type="match status" value="1"/>
</dbReference>
<feature type="transmembrane region" description="Helical" evidence="1">
    <location>
        <begin position="103"/>
        <end position="125"/>
    </location>
</feature>
<evidence type="ECO:0000313" key="2">
    <source>
        <dbReference type="EMBL" id="QPR73145.1"/>
    </source>
</evidence>